<reference evidence="4 5" key="1">
    <citation type="submission" date="2024-04" db="EMBL/GenBank/DDBJ databases">
        <title>Draft genome sequence of Pseudophaeobacter arcticus NBRC 116598.</title>
        <authorList>
            <person name="Miyakawa T."/>
            <person name="Kusuya Y."/>
            <person name="Miura T."/>
        </authorList>
    </citation>
    <scope>NUCLEOTIDE SEQUENCE [LARGE SCALE GENOMIC DNA]</scope>
    <source>
        <strain evidence="4 5">SU-CL00105</strain>
    </source>
</reference>
<comment type="caution">
    <text evidence="4">The sequence shown here is derived from an EMBL/GenBank/DDBJ whole genome shotgun (WGS) entry which is preliminary data.</text>
</comment>
<feature type="region of interest" description="Disordered" evidence="1">
    <location>
        <begin position="58"/>
        <end position="87"/>
    </location>
</feature>
<evidence type="ECO:0000256" key="3">
    <source>
        <dbReference type="SAM" id="SignalP"/>
    </source>
</evidence>
<keyword evidence="2" id="KW-0812">Transmembrane</keyword>
<proteinExistence type="predicted"/>
<evidence type="ECO:0000256" key="2">
    <source>
        <dbReference type="SAM" id="Phobius"/>
    </source>
</evidence>
<accession>A0ABQ0AGE8</accession>
<keyword evidence="5" id="KW-1185">Reference proteome</keyword>
<gene>
    <name evidence="4" type="ORF">NBRC116598_03620</name>
</gene>
<evidence type="ECO:0008006" key="6">
    <source>
        <dbReference type="Google" id="ProtNLM"/>
    </source>
</evidence>
<evidence type="ECO:0000313" key="5">
    <source>
        <dbReference type="Proteomes" id="UP001441944"/>
    </source>
</evidence>
<sequence length="158" mass="17643">MTQSTQPKQHRKFIAVILAAALAITGASSGPARAGDDFGKVVAGLAVLGILGAAIHDHNTRDHRRGTVTRPHRPNPTPHPRPLPPRFGRYDLPAQCVKYFPNFRNGKTLVARGCLQRNYNQVRSLPQSCKVTFWNGRKNRTAYKPRCLNTHGYRLVNR</sequence>
<dbReference type="RefSeq" id="WP_353396589.1">
    <property type="nucleotide sequence ID" value="NZ_BAABWU010000001.1"/>
</dbReference>
<protein>
    <recommendedName>
        <fullName evidence="6">Lectin-like protein BA14k</fullName>
    </recommendedName>
</protein>
<organism evidence="4 5">
    <name type="scientific">Pseudophaeobacter arcticus</name>
    <dbReference type="NCBI Taxonomy" id="385492"/>
    <lineage>
        <taxon>Bacteria</taxon>
        <taxon>Pseudomonadati</taxon>
        <taxon>Pseudomonadota</taxon>
        <taxon>Alphaproteobacteria</taxon>
        <taxon>Rhodobacterales</taxon>
        <taxon>Paracoccaceae</taxon>
        <taxon>Pseudophaeobacter</taxon>
    </lineage>
</organism>
<evidence type="ECO:0000313" key="4">
    <source>
        <dbReference type="EMBL" id="GAA6194918.1"/>
    </source>
</evidence>
<name>A0ABQ0AGE8_9RHOB</name>
<keyword evidence="2" id="KW-0472">Membrane</keyword>
<feature type="compositionally biased region" description="Basic residues" evidence="1">
    <location>
        <begin position="61"/>
        <end position="73"/>
    </location>
</feature>
<feature type="compositionally biased region" description="Pro residues" evidence="1">
    <location>
        <begin position="74"/>
        <end position="85"/>
    </location>
</feature>
<feature type="chain" id="PRO_5045865177" description="Lectin-like protein BA14k" evidence="3">
    <location>
        <begin position="35"/>
        <end position="158"/>
    </location>
</feature>
<dbReference type="Proteomes" id="UP001441944">
    <property type="component" value="Unassembled WGS sequence"/>
</dbReference>
<feature type="signal peptide" evidence="3">
    <location>
        <begin position="1"/>
        <end position="34"/>
    </location>
</feature>
<dbReference type="EMBL" id="BAABWU010000001">
    <property type="protein sequence ID" value="GAA6194918.1"/>
    <property type="molecule type" value="Genomic_DNA"/>
</dbReference>
<keyword evidence="3" id="KW-0732">Signal</keyword>
<evidence type="ECO:0000256" key="1">
    <source>
        <dbReference type="SAM" id="MobiDB-lite"/>
    </source>
</evidence>
<keyword evidence="2" id="KW-1133">Transmembrane helix</keyword>
<feature type="transmembrane region" description="Helical" evidence="2">
    <location>
        <begin position="39"/>
        <end position="55"/>
    </location>
</feature>